<organism evidence="2 3">
    <name type="scientific">Thermomonas carbonis</name>
    <dbReference type="NCBI Taxonomy" id="1463158"/>
    <lineage>
        <taxon>Bacteria</taxon>
        <taxon>Pseudomonadati</taxon>
        <taxon>Pseudomonadota</taxon>
        <taxon>Gammaproteobacteria</taxon>
        <taxon>Lysobacterales</taxon>
        <taxon>Lysobacteraceae</taxon>
        <taxon>Thermomonas</taxon>
    </lineage>
</organism>
<reference evidence="2 3" key="1">
    <citation type="submission" date="2020-08" db="EMBL/GenBank/DDBJ databases">
        <title>Genome sequence of Thermomonas carbonis KCTC 42013T.</title>
        <authorList>
            <person name="Hyun D.-W."/>
            <person name="Bae J.-W."/>
        </authorList>
    </citation>
    <scope>NUCLEOTIDE SEQUENCE [LARGE SCALE GENOMIC DNA]</scope>
    <source>
        <strain evidence="2 3">KCTC 42013</strain>
    </source>
</reference>
<dbReference type="KEGG" id="tcn:H9L16_00090"/>
<proteinExistence type="predicted"/>
<feature type="transmembrane region" description="Helical" evidence="1">
    <location>
        <begin position="15"/>
        <end position="35"/>
    </location>
</feature>
<name>A0A7G9SQH4_9GAMM</name>
<keyword evidence="1" id="KW-0812">Transmembrane</keyword>
<keyword evidence="3" id="KW-1185">Reference proteome</keyword>
<keyword evidence="1" id="KW-1133">Transmembrane helix</keyword>
<protein>
    <submittedName>
        <fullName evidence="2">FixH family protein</fullName>
    </submittedName>
</protein>
<accession>A0A7G9SQH4</accession>
<dbReference type="InterPro" id="IPR008620">
    <property type="entry name" value="FixH"/>
</dbReference>
<dbReference type="Proteomes" id="UP000515804">
    <property type="component" value="Chromosome"/>
</dbReference>
<evidence type="ECO:0000256" key="1">
    <source>
        <dbReference type="SAM" id="Phobius"/>
    </source>
</evidence>
<dbReference type="AlphaFoldDB" id="A0A7G9SQH4"/>
<evidence type="ECO:0000313" key="2">
    <source>
        <dbReference type="EMBL" id="QNN70099.1"/>
    </source>
</evidence>
<dbReference type="EMBL" id="CP060719">
    <property type="protein sequence ID" value="QNN70099.1"/>
    <property type="molecule type" value="Genomic_DNA"/>
</dbReference>
<keyword evidence="1" id="KW-0472">Membrane</keyword>
<sequence>MNDTNMPRPAWREPLVWLVFGIPAVAVVALVWMLFIAAGPGSTDSVDPAVKRTAQIQVADLGPDEAASRLRLAALLRIDGKALEVLPLHAGFDTATPLKLALRHPTRADLDQEVTMQPTASGWRAPLELDLAHDWKLELAPQDGHWRLQGRLPRGQLSARLQPVAPG</sequence>
<gene>
    <name evidence="2" type="ORF">H9L16_00090</name>
</gene>
<evidence type="ECO:0000313" key="3">
    <source>
        <dbReference type="Proteomes" id="UP000515804"/>
    </source>
</evidence>
<dbReference type="Pfam" id="PF05751">
    <property type="entry name" value="FixH"/>
    <property type="match status" value="1"/>
</dbReference>
<dbReference type="RefSeq" id="WP_187552616.1">
    <property type="nucleotide sequence ID" value="NZ_BMZL01000001.1"/>
</dbReference>